<accession>A0ABM1C5J0</accession>
<proteinExistence type="predicted"/>
<keyword evidence="1" id="KW-1185">Reference proteome</keyword>
<name>A0ABM1C5J0_LIMPO</name>
<sequence length="251" mass="28928">MKKKLTKHLIYSHLRIDMLAYQKLFFPFSLDETSVDKVWTFSTNGCFITLTGEKSQCKTSLLFQAAVTLSTKNDQVIFIRPKHLDKLPLHVHGMPSPKPLAMQHVKLMYMWSVSDLVQYLARIHMNSVIPAAILVDDLDHYVTQLTKETSTEQAFAKLGVLLKDAADFCSKKRDDQCLLLAACKLPEQGNLFHSIYEQFGDVWNINRGEVSTQRQNLFLTMSSNLQYKTFFYIEDEQIFLDKLTRKTGVFC</sequence>
<reference evidence="2" key="1">
    <citation type="submission" date="2025-08" db="UniProtKB">
        <authorList>
            <consortium name="RefSeq"/>
        </authorList>
    </citation>
    <scope>IDENTIFICATION</scope>
    <source>
        <tissue evidence="2">Muscle</tissue>
    </source>
</reference>
<dbReference type="GeneID" id="106478569"/>
<dbReference type="PANTHER" id="PTHR28653">
    <property type="match status" value="1"/>
</dbReference>
<dbReference type="Proteomes" id="UP000694941">
    <property type="component" value="Unplaced"/>
</dbReference>
<organism evidence="1 2">
    <name type="scientific">Limulus polyphemus</name>
    <name type="common">Atlantic horseshoe crab</name>
    <dbReference type="NCBI Taxonomy" id="6850"/>
    <lineage>
        <taxon>Eukaryota</taxon>
        <taxon>Metazoa</taxon>
        <taxon>Ecdysozoa</taxon>
        <taxon>Arthropoda</taxon>
        <taxon>Chelicerata</taxon>
        <taxon>Merostomata</taxon>
        <taxon>Xiphosura</taxon>
        <taxon>Limulidae</taxon>
        <taxon>Limulus</taxon>
    </lineage>
</organism>
<dbReference type="RefSeq" id="XP_013794578.1">
    <property type="nucleotide sequence ID" value="XM_013939124.2"/>
</dbReference>
<evidence type="ECO:0000313" key="2">
    <source>
        <dbReference type="RefSeq" id="XP_013794578.1"/>
    </source>
</evidence>
<dbReference type="PANTHER" id="PTHR28653:SF1">
    <property type="entry name" value="ATPASE SWSAP1"/>
    <property type="match status" value="1"/>
</dbReference>
<evidence type="ECO:0000313" key="1">
    <source>
        <dbReference type="Proteomes" id="UP000694941"/>
    </source>
</evidence>
<protein>
    <submittedName>
        <fullName evidence="2">Uncharacterized protein LOC106478569 isoform X1</fullName>
    </submittedName>
</protein>
<gene>
    <name evidence="2" type="primary">LOC106478569</name>
</gene>